<dbReference type="PANTHER" id="PTHR35011">
    <property type="entry name" value="2,3-DIKETO-L-GULONATE TRAP TRANSPORTER SMALL PERMEASE PROTEIN YIAM"/>
    <property type="match status" value="1"/>
</dbReference>
<feature type="transmembrane region" description="Helical" evidence="9">
    <location>
        <begin position="113"/>
        <end position="131"/>
    </location>
</feature>
<keyword evidence="6 9" id="KW-1133">Transmembrane helix</keyword>
<evidence type="ECO:0000313" key="12">
    <source>
        <dbReference type="Proteomes" id="UP000000442"/>
    </source>
</evidence>
<keyword evidence="12" id="KW-1185">Reference proteome</keyword>
<evidence type="ECO:0000256" key="3">
    <source>
        <dbReference type="ARBA" id="ARBA00022475"/>
    </source>
</evidence>
<keyword evidence="3" id="KW-1003">Cell membrane</keyword>
<dbReference type="PANTHER" id="PTHR35011:SF4">
    <property type="entry name" value="SLL1102 PROTEIN"/>
    <property type="match status" value="1"/>
</dbReference>
<dbReference type="eggNOG" id="COG4665">
    <property type="taxonomic scope" value="Bacteria"/>
</dbReference>
<gene>
    <name evidence="11" type="ordered locus">HRM2_13980</name>
</gene>
<dbReference type="AlphaFoldDB" id="C0Q9E3"/>
<evidence type="ECO:0000259" key="10">
    <source>
        <dbReference type="Pfam" id="PF04290"/>
    </source>
</evidence>
<dbReference type="InterPro" id="IPR007387">
    <property type="entry name" value="TRAP_DctQ"/>
</dbReference>
<evidence type="ECO:0000313" key="11">
    <source>
        <dbReference type="EMBL" id="ACN14507.1"/>
    </source>
</evidence>
<evidence type="ECO:0000256" key="1">
    <source>
        <dbReference type="ARBA" id="ARBA00004429"/>
    </source>
</evidence>
<keyword evidence="4" id="KW-0997">Cell inner membrane</keyword>
<comment type="subcellular location">
    <subcellularLocation>
        <location evidence="1">Cell inner membrane</location>
        <topology evidence="1">Multi-pass membrane protein</topology>
    </subcellularLocation>
</comment>
<keyword evidence="2" id="KW-0813">Transport</keyword>
<evidence type="ECO:0000256" key="4">
    <source>
        <dbReference type="ARBA" id="ARBA00022519"/>
    </source>
</evidence>
<feature type="domain" description="Tripartite ATP-independent periplasmic transporters DctQ component" evidence="10">
    <location>
        <begin position="8"/>
        <end position="140"/>
    </location>
</feature>
<keyword evidence="7 9" id="KW-0472">Membrane</keyword>
<organism evidence="11 12">
    <name type="scientific">Desulforapulum autotrophicum (strain ATCC 43914 / DSM 3382 / VKM B-1955 / HRM2)</name>
    <name type="common">Desulfobacterium autotrophicum</name>
    <dbReference type="NCBI Taxonomy" id="177437"/>
    <lineage>
        <taxon>Bacteria</taxon>
        <taxon>Pseudomonadati</taxon>
        <taxon>Thermodesulfobacteriota</taxon>
        <taxon>Desulfobacteria</taxon>
        <taxon>Desulfobacterales</taxon>
        <taxon>Desulfobacteraceae</taxon>
        <taxon>Desulforapulum</taxon>
    </lineage>
</organism>
<dbReference type="Pfam" id="PF04290">
    <property type="entry name" value="DctQ"/>
    <property type="match status" value="1"/>
</dbReference>
<reference evidence="11 12" key="1">
    <citation type="journal article" date="2009" name="Environ. Microbiol.">
        <title>Genome sequence of Desulfobacterium autotrophicum HRM2, a marine sulfate reducer oxidizing organic carbon completely to carbon dioxide.</title>
        <authorList>
            <person name="Strittmatter A.W."/>
            <person name="Liesegang H."/>
            <person name="Rabus R."/>
            <person name="Decker I."/>
            <person name="Amann J."/>
            <person name="Andres S."/>
            <person name="Henne A."/>
            <person name="Fricke W.F."/>
            <person name="Martinez-Arias R."/>
            <person name="Bartels D."/>
            <person name="Goesmann A."/>
            <person name="Krause L."/>
            <person name="Puehler A."/>
            <person name="Klenk H.P."/>
            <person name="Richter M."/>
            <person name="Schuler M."/>
            <person name="Gloeckner F.O."/>
            <person name="Meyerdierks A."/>
            <person name="Gottschalk G."/>
            <person name="Amann R."/>
        </authorList>
    </citation>
    <scope>NUCLEOTIDE SEQUENCE [LARGE SCALE GENOMIC DNA]</scope>
    <source>
        <strain evidence="12">ATCC 43914 / DSM 3382 / HRM2</strain>
    </source>
</reference>
<dbReference type="HOGENOM" id="CLU_086356_2_1_7"/>
<accession>C0Q9E3</accession>
<evidence type="ECO:0000256" key="6">
    <source>
        <dbReference type="ARBA" id="ARBA00022989"/>
    </source>
</evidence>
<proteinExistence type="inferred from homology"/>
<evidence type="ECO:0000256" key="7">
    <source>
        <dbReference type="ARBA" id="ARBA00023136"/>
    </source>
</evidence>
<dbReference type="InterPro" id="IPR055348">
    <property type="entry name" value="DctQ"/>
</dbReference>
<dbReference type="STRING" id="177437.HRM2_13980"/>
<keyword evidence="5 9" id="KW-0812">Transmembrane</keyword>
<feature type="transmembrane region" description="Helical" evidence="9">
    <location>
        <begin position="70"/>
        <end position="93"/>
    </location>
</feature>
<name>C0Q9E3_DESAH</name>
<evidence type="ECO:0000256" key="2">
    <source>
        <dbReference type="ARBA" id="ARBA00022448"/>
    </source>
</evidence>
<dbReference type="EMBL" id="CP001087">
    <property type="protein sequence ID" value="ACN14507.1"/>
    <property type="molecule type" value="Genomic_DNA"/>
</dbReference>
<sequence>MIWLVVVLTVIIGYEIFSRYFLNAPTRWAFDLSYMIGGTFFLMGEAWTLRKQQHVRIDIFYNRFSPRGRAVIDIFFYLIFFFPLWAGLFWALIPYVQFSWELGERSMQGYWRPIIYPFKTVMPIGVFLLLLQGVAEFLRSAVIAFGGEEIQ</sequence>
<comment type="similarity">
    <text evidence="8">Belongs to the TRAP transporter small permease family.</text>
</comment>
<evidence type="ECO:0000256" key="5">
    <source>
        <dbReference type="ARBA" id="ARBA00022692"/>
    </source>
</evidence>
<evidence type="ECO:0000256" key="8">
    <source>
        <dbReference type="ARBA" id="ARBA00038436"/>
    </source>
</evidence>
<dbReference type="KEGG" id="dat:HRM2_13980"/>
<protein>
    <recommendedName>
        <fullName evidence="10">Tripartite ATP-independent periplasmic transporters DctQ component domain-containing protein</fullName>
    </recommendedName>
</protein>
<feature type="transmembrane region" description="Helical" evidence="9">
    <location>
        <begin position="28"/>
        <end position="49"/>
    </location>
</feature>
<dbReference type="Proteomes" id="UP000000442">
    <property type="component" value="Chromosome"/>
</dbReference>
<dbReference type="GO" id="GO:0005886">
    <property type="term" value="C:plasma membrane"/>
    <property type="evidence" value="ECO:0007669"/>
    <property type="project" value="UniProtKB-SubCell"/>
</dbReference>
<evidence type="ECO:0000256" key="9">
    <source>
        <dbReference type="SAM" id="Phobius"/>
    </source>
</evidence>